<dbReference type="EMBL" id="KN823438">
    <property type="protein sequence ID" value="KIO17045.1"/>
    <property type="molecule type" value="Genomic_DNA"/>
</dbReference>
<feature type="compositionally biased region" description="Basic and acidic residues" evidence="1">
    <location>
        <begin position="147"/>
        <end position="156"/>
    </location>
</feature>
<feature type="compositionally biased region" description="Polar residues" evidence="1">
    <location>
        <begin position="31"/>
        <end position="58"/>
    </location>
</feature>
<dbReference type="OrthoDB" id="9445845at2759"/>
<keyword evidence="3" id="KW-1185">Reference proteome</keyword>
<name>A0A0C3PR07_9AGAM</name>
<dbReference type="HOGENOM" id="CLU_756921_0_0_1"/>
<reference evidence="3" key="2">
    <citation type="submission" date="2015-01" db="EMBL/GenBank/DDBJ databases">
        <title>Evolutionary Origins and Diversification of the Mycorrhizal Mutualists.</title>
        <authorList>
            <consortium name="DOE Joint Genome Institute"/>
            <consortium name="Mycorrhizal Genomics Consortium"/>
            <person name="Kohler A."/>
            <person name="Kuo A."/>
            <person name="Nagy L.G."/>
            <person name="Floudas D."/>
            <person name="Copeland A."/>
            <person name="Barry K.W."/>
            <person name="Cichocki N."/>
            <person name="Veneault-Fourrey C."/>
            <person name="LaButti K."/>
            <person name="Lindquist E.A."/>
            <person name="Lipzen A."/>
            <person name="Lundell T."/>
            <person name="Morin E."/>
            <person name="Murat C."/>
            <person name="Riley R."/>
            <person name="Ohm R."/>
            <person name="Sun H."/>
            <person name="Tunlid A."/>
            <person name="Henrissat B."/>
            <person name="Grigoriev I.V."/>
            <person name="Hibbett D.S."/>
            <person name="Martin F."/>
        </authorList>
    </citation>
    <scope>NUCLEOTIDE SEQUENCE [LARGE SCALE GENOMIC DNA]</scope>
    <source>
        <strain evidence="3">MUT 4182</strain>
    </source>
</reference>
<feature type="compositionally biased region" description="Polar residues" evidence="1">
    <location>
        <begin position="169"/>
        <end position="211"/>
    </location>
</feature>
<accession>A0A0C3PR07</accession>
<evidence type="ECO:0000313" key="3">
    <source>
        <dbReference type="Proteomes" id="UP000054248"/>
    </source>
</evidence>
<proteinExistence type="predicted"/>
<feature type="region of interest" description="Disordered" evidence="1">
    <location>
        <begin position="31"/>
        <end position="67"/>
    </location>
</feature>
<evidence type="ECO:0000256" key="1">
    <source>
        <dbReference type="SAM" id="MobiDB-lite"/>
    </source>
</evidence>
<feature type="region of interest" description="Disordered" evidence="1">
    <location>
        <begin position="147"/>
        <end position="225"/>
    </location>
</feature>
<protein>
    <submittedName>
        <fullName evidence="2">Uncharacterized protein</fullName>
    </submittedName>
</protein>
<evidence type="ECO:0000313" key="2">
    <source>
        <dbReference type="EMBL" id="KIO17045.1"/>
    </source>
</evidence>
<organism evidence="2 3">
    <name type="scientific">Tulasnella calospora MUT 4182</name>
    <dbReference type="NCBI Taxonomy" id="1051891"/>
    <lineage>
        <taxon>Eukaryota</taxon>
        <taxon>Fungi</taxon>
        <taxon>Dikarya</taxon>
        <taxon>Basidiomycota</taxon>
        <taxon>Agaricomycotina</taxon>
        <taxon>Agaricomycetes</taxon>
        <taxon>Cantharellales</taxon>
        <taxon>Tulasnellaceae</taxon>
        <taxon>Tulasnella</taxon>
    </lineage>
</organism>
<reference evidence="2 3" key="1">
    <citation type="submission" date="2014-04" db="EMBL/GenBank/DDBJ databases">
        <authorList>
            <consortium name="DOE Joint Genome Institute"/>
            <person name="Kuo A."/>
            <person name="Girlanda M."/>
            <person name="Perotto S."/>
            <person name="Kohler A."/>
            <person name="Nagy L.G."/>
            <person name="Floudas D."/>
            <person name="Copeland A."/>
            <person name="Barry K.W."/>
            <person name="Cichocki N."/>
            <person name="Veneault-Fourrey C."/>
            <person name="LaButti K."/>
            <person name="Lindquist E.A."/>
            <person name="Lipzen A."/>
            <person name="Lundell T."/>
            <person name="Morin E."/>
            <person name="Murat C."/>
            <person name="Sun H."/>
            <person name="Tunlid A."/>
            <person name="Henrissat B."/>
            <person name="Grigoriev I.V."/>
            <person name="Hibbett D.S."/>
            <person name="Martin F."/>
            <person name="Nordberg H.P."/>
            <person name="Cantor M.N."/>
            <person name="Hua S.X."/>
        </authorList>
    </citation>
    <scope>NUCLEOTIDE SEQUENCE [LARGE SCALE GENOMIC DNA]</scope>
    <source>
        <strain evidence="2 3">MUT 4182</strain>
    </source>
</reference>
<gene>
    <name evidence="2" type="ORF">M407DRAFT_33302</name>
</gene>
<dbReference type="Proteomes" id="UP000054248">
    <property type="component" value="Unassembled WGS sequence"/>
</dbReference>
<sequence length="366" mass="40610">MAHPTKFDGGKKGTTAANNWVESVERYLRSEPTTSLMTPPVSCGQQHSSREGQPTGSLLTGRPGPNLREKSKRAIQNLKQEGAYSDLLDYVTAFNQHAAHVRWDQQALIAAFRRGLKELFSKRPLPTVKPTRANTSCIANALDKAREQLNKQEPRKSIRRPPPRPTPAVANSSHQSSITGGTPCQRTASRRNSAYTAEKPATSTTNDLKNNTTAAGATTTQPEEDDEYLKAFDNSKNSNHQHNPQVSWSKDEPERLSFNLRYCLRCCLTTPANVVGVNPRTKKPYNLSNLEYLQQLPPAVLNSVIVEWIDDHDAQPIEANASESISARIAHSKKDILKPVEEIVPRELDDDLNSFSEKEAGHLPPH</sequence>
<dbReference type="AlphaFoldDB" id="A0A0C3PR07"/>